<evidence type="ECO:0000313" key="8">
    <source>
        <dbReference type="EMBL" id="PIT90534.1"/>
    </source>
</evidence>
<comment type="caution">
    <text evidence="8">The sequence shown here is derived from an EMBL/GenBank/DDBJ whole genome shotgun (WGS) entry which is preliminary data.</text>
</comment>
<protein>
    <recommendedName>
        <fullName evidence="3">dihydrofolate reductase</fullName>
        <ecNumber evidence="3">1.5.1.3</ecNumber>
    </recommendedName>
</protein>
<keyword evidence="8" id="KW-0418">Kinase</keyword>
<dbReference type="EC" id="1.5.1.3" evidence="3"/>
<keyword evidence="5" id="KW-0521">NADP</keyword>
<sequence length="178" mass="20187">MAITDNMDFSIIAAVDDKGGLAKNGQMPWQLPSELKYFKAITIGTGHNAIIMGRKTWQALPEKNKPLKNRLNVILSRQDNLSLPKRVIQFSSLDQALNTLKQKNLDRIFVIGGGEVFKEAVNHKSCSNIYLTKISQNFNCDIFMPKIDKNFKLEKQSQLVEESGLSYCFLTFTRSKSR</sequence>
<dbReference type="PANTHER" id="PTHR48069:SF3">
    <property type="entry name" value="DIHYDROFOLATE REDUCTASE"/>
    <property type="match status" value="1"/>
</dbReference>
<gene>
    <name evidence="8" type="ORF">COU22_01630</name>
</gene>
<dbReference type="GO" id="GO:0046452">
    <property type="term" value="P:dihydrofolate metabolic process"/>
    <property type="evidence" value="ECO:0007669"/>
    <property type="project" value="TreeGrafter"/>
</dbReference>
<evidence type="ECO:0000259" key="7">
    <source>
        <dbReference type="PROSITE" id="PS51330"/>
    </source>
</evidence>
<comment type="similarity">
    <text evidence="2">Belongs to the dihydrofolate reductase family.</text>
</comment>
<name>A0A2M6WCR5_9BACT</name>
<keyword evidence="6" id="KW-0560">Oxidoreductase</keyword>
<dbReference type="InterPro" id="IPR024072">
    <property type="entry name" value="DHFR-like_dom_sf"/>
</dbReference>
<evidence type="ECO:0000256" key="4">
    <source>
        <dbReference type="ARBA" id="ARBA00022563"/>
    </source>
</evidence>
<dbReference type="GO" id="GO:0046654">
    <property type="term" value="P:tetrahydrofolate biosynthetic process"/>
    <property type="evidence" value="ECO:0007669"/>
    <property type="project" value="UniProtKB-UniPathway"/>
</dbReference>
<evidence type="ECO:0000256" key="2">
    <source>
        <dbReference type="ARBA" id="ARBA00009539"/>
    </source>
</evidence>
<dbReference type="InterPro" id="IPR012259">
    <property type="entry name" value="DHFR"/>
</dbReference>
<evidence type="ECO:0000313" key="9">
    <source>
        <dbReference type="Proteomes" id="UP000230543"/>
    </source>
</evidence>
<evidence type="ECO:0000256" key="6">
    <source>
        <dbReference type="ARBA" id="ARBA00023002"/>
    </source>
</evidence>
<evidence type="ECO:0000256" key="5">
    <source>
        <dbReference type="ARBA" id="ARBA00022857"/>
    </source>
</evidence>
<dbReference type="Gene3D" id="3.40.430.10">
    <property type="entry name" value="Dihydrofolate Reductase, subunit A"/>
    <property type="match status" value="1"/>
</dbReference>
<feature type="domain" description="DHFR" evidence="7">
    <location>
        <begin position="8"/>
        <end position="174"/>
    </location>
</feature>
<dbReference type="PRINTS" id="PR00070">
    <property type="entry name" value="DHFR"/>
</dbReference>
<evidence type="ECO:0000256" key="1">
    <source>
        <dbReference type="ARBA" id="ARBA00004903"/>
    </source>
</evidence>
<dbReference type="UniPathway" id="UPA00077">
    <property type="reaction ID" value="UER00158"/>
</dbReference>
<dbReference type="GO" id="GO:0016301">
    <property type="term" value="F:kinase activity"/>
    <property type="evidence" value="ECO:0007669"/>
    <property type="project" value="UniProtKB-KW"/>
</dbReference>
<reference evidence="9" key="1">
    <citation type="submission" date="2017-09" db="EMBL/GenBank/DDBJ databases">
        <title>Depth-based differentiation of microbial function through sediment-hosted aquifers and enrichment of novel symbionts in the deep terrestrial subsurface.</title>
        <authorList>
            <person name="Probst A.J."/>
            <person name="Ladd B."/>
            <person name="Jarett J.K."/>
            <person name="Geller-Mcgrath D.E."/>
            <person name="Sieber C.M.K."/>
            <person name="Emerson J.B."/>
            <person name="Anantharaman K."/>
            <person name="Thomas B.C."/>
            <person name="Malmstrom R."/>
            <person name="Stieglmeier M."/>
            <person name="Klingl A."/>
            <person name="Woyke T."/>
            <person name="Ryan C.M."/>
            <person name="Banfield J.F."/>
        </authorList>
    </citation>
    <scope>NUCLEOTIDE SEQUENCE [LARGE SCALE GENOMIC DNA]</scope>
</reference>
<dbReference type="Pfam" id="PF00186">
    <property type="entry name" value="DHFR_1"/>
    <property type="match status" value="1"/>
</dbReference>
<dbReference type="SUPFAM" id="SSF53597">
    <property type="entry name" value="Dihydrofolate reductase-like"/>
    <property type="match status" value="1"/>
</dbReference>
<dbReference type="EMBL" id="PFBO01000049">
    <property type="protein sequence ID" value="PIT90534.1"/>
    <property type="molecule type" value="Genomic_DNA"/>
</dbReference>
<dbReference type="InterPro" id="IPR001796">
    <property type="entry name" value="DHFR_dom"/>
</dbReference>
<dbReference type="GO" id="GO:0004146">
    <property type="term" value="F:dihydrofolate reductase activity"/>
    <property type="evidence" value="ECO:0007669"/>
    <property type="project" value="UniProtKB-EC"/>
</dbReference>
<dbReference type="PANTHER" id="PTHR48069">
    <property type="entry name" value="DIHYDROFOLATE REDUCTASE"/>
    <property type="match status" value="1"/>
</dbReference>
<dbReference type="PROSITE" id="PS51330">
    <property type="entry name" value="DHFR_2"/>
    <property type="match status" value="1"/>
</dbReference>
<dbReference type="CDD" id="cd00209">
    <property type="entry name" value="DHFR"/>
    <property type="match status" value="1"/>
</dbReference>
<evidence type="ECO:0000256" key="3">
    <source>
        <dbReference type="ARBA" id="ARBA00012856"/>
    </source>
</evidence>
<dbReference type="GO" id="GO:0006730">
    <property type="term" value="P:one-carbon metabolic process"/>
    <property type="evidence" value="ECO:0007669"/>
    <property type="project" value="UniProtKB-KW"/>
</dbReference>
<dbReference type="Proteomes" id="UP000230543">
    <property type="component" value="Unassembled WGS sequence"/>
</dbReference>
<comment type="pathway">
    <text evidence="1">Cofactor biosynthesis; tetrahydrofolate biosynthesis; 5,6,7,8-tetrahydrofolate from 7,8-dihydrofolate: step 1/1.</text>
</comment>
<keyword evidence="8" id="KW-0808">Transferase</keyword>
<dbReference type="AlphaFoldDB" id="A0A2M6WCR5"/>
<organism evidence="8 9">
    <name type="scientific">Candidatus Komeilibacteria bacterium CG10_big_fil_rev_8_21_14_0_10_41_13</name>
    <dbReference type="NCBI Taxonomy" id="1974476"/>
    <lineage>
        <taxon>Bacteria</taxon>
        <taxon>Candidatus Komeiliibacteriota</taxon>
    </lineage>
</organism>
<dbReference type="GO" id="GO:0046655">
    <property type="term" value="P:folic acid metabolic process"/>
    <property type="evidence" value="ECO:0007669"/>
    <property type="project" value="TreeGrafter"/>
</dbReference>
<keyword evidence="4" id="KW-0554">One-carbon metabolism</keyword>
<proteinExistence type="inferred from homology"/>
<accession>A0A2M6WCR5</accession>
<dbReference type="GO" id="GO:0050661">
    <property type="term" value="F:NADP binding"/>
    <property type="evidence" value="ECO:0007669"/>
    <property type="project" value="InterPro"/>
</dbReference>